<proteinExistence type="predicted"/>
<feature type="region of interest" description="Disordered" evidence="1">
    <location>
        <begin position="35"/>
        <end position="59"/>
    </location>
</feature>
<reference evidence="2 3" key="1">
    <citation type="journal article" date="2019" name="Nat. Plants">
        <title>Genome sequencing of Musa balbisiana reveals subgenome evolution and function divergence in polyploid bananas.</title>
        <authorList>
            <person name="Yao X."/>
        </authorList>
    </citation>
    <scope>NUCLEOTIDE SEQUENCE [LARGE SCALE GENOMIC DNA]</scope>
    <source>
        <strain evidence="3">cv. DH-PKW</strain>
        <tissue evidence="2">Leaves</tissue>
    </source>
</reference>
<dbReference type="EMBL" id="PYDT01000008">
    <property type="protein sequence ID" value="THU54403.1"/>
    <property type="molecule type" value="Genomic_DNA"/>
</dbReference>
<gene>
    <name evidence="2" type="ORF">C4D60_Mb10t24710</name>
</gene>
<sequence>MAGIATTPLRFPADTPRISATLSRRRIATTPRFFSVPSATTTPPPLKVRPSSEPWVLEP</sequence>
<evidence type="ECO:0000313" key="2">
    <source>
        <dbReference type="EMBL" id="THU54403.1"/>
    </source>
</evidence>
<dbReference type="Proteomes" id="UP000317650">
    <property type="component" value="Chromosome 10"/>
</dbReference>
<accession>A0A4S8IZL6</accession>
<evidence type="ECO:0000313" key="3">
    <source>
        <dbReference type="Proteomes" id="UP000317650"/>
    </source>
</evidence>
<evidence type="ECO:0000256" key="1">
    <source>
        <dbReference type="SAM" id="MobiDB-lite"/>
    </source>
</evidence>
<name>A0A4S8IZL6_MUSBA</name>
<organism evidence="2 3">
    <name type="scientific">Musa balbisiana</name>
    <name type="common">Banana</name>
    <dbReference type="NCBI Taxonomy" id="52838"/>
    <lineage>
        <taxon>Eukaryota</taxon>
        <taxon>Viridiplantae</taxon>
        <taxon>Streptophyta</taxon>
        <taxon>Embryophyta</taxon>
        <taxon>Tracheophyta</taxon>
        <taxon>Spermatophyta</taxon>
        <taxon>Magnoliopsida</taxon>
        <taxon>Liliopsida</taxon>
        <taxon>Zingiberales</taxon>
        <taxon>Musaceae</taxon>
        <taxon>Musa</taxon>
    </lineage>
</organism>
<comment type="caution">
    <text evidence="2">The sequence shown here is derived from an EMBL/GenBank/DDBJ whole genome shotgun (WGS) entry which is preliminary data.</text>
</comment>
<dbReference type="AlphaFoldDB" id="A0A4S8IZL6"/>
<protein>
    <submittedName>
        <fullName evidence="2">Uncharacterized protein</fullName>
    </submittedName>
</protein>
<keyword evidence="3" id="KW-1185">Reference proteome</keyword>